<dbReference type="STRING" id="765440.A0A0C3GIW9"/>
<proteinExistence type="predicted"/>
<gene>
    <name evidence="1" type="ORF">PILCRDRAFT_738</name>
</gene>
<dbReference type="InParanoid" id="A0A0C3GIW9"/>
<keyword evidence="2" id="KW-1185">Reference proteome</keyword>
<protein>
    <submittedName>
        <fullName evidence="1">Uncharacterized protein</fullName>
    </submittedName>
</protein>
<accession>A0A0C3GIW9</accession>
<evidence type="ECO:0000313" key="2">
    <source>
        <dbReference type="Proteomes" id="UP000054166"/>
    </source>
</evidence>
<evidence type="ECO:0000313" key="1">
    <source>
        <dbReference type="EMBL" id="KIM91584.1"/>
    </source>
</evidence>
<reference evidence="2" key="2">
    <citation type="submission" date="2015-01" db="EMBL/GenBank/DDBJ databases">
        <title>Evolutionary Origins and Diversification of the Mycorrhizal Mutualists.</title>
        <authorList>
            <consortium name="DOE Joint Genome Institute"/>
            <consortium name="Mycorrhizal Genomics Consortium"/>
            <person name="Kohler A."/>
            <person name="Kuo A."/>
            <person name="Nagy L.G."/>
            <person name="Floudas D."/>
            <person name="Copeland A."/>
            <person name="Barry K.W."/>
            <person name="Cichocki N."/>
            <person name="Veneault-Fourrey C."/>
            <person name="LaButti K."/>
            <person name="Lindquist E.A."/>
            <person name="Lipzen A."/>
            <person name="Lundell T."/>
            <person name="Morin E."/>
            <person name="Murat C."/>
            <person name="Riley R."/>
            <person name="Ohm R."/>
            <person name="Sun H."/>
            <person name="Tunlid A."/>
            <person name="Henrissat B."/>
            <person name="Grigoriev I.V."/>
            <person name="Hibbett D.S."/>
            <person name="Martin F."/>
        </authorList>
    </citation>
    <scope>NUCLEOTIDE SEQUENCE [LARGE SCALE GENOMIC DNA]</scope>
    <source>
        <strain evidence="2">F 1598</strain>
    </source>
</reference>
<dbReference type="AlphaFoldDB" id="A0A0C3GIW9"/>
<organism evidence="1 2">
    <name type="scientific">Piloderma croceum (strain F 1598)</name>
    <dbReference type="NCBI Taxonomy" id="765440"/>
    <lineage>
        <taxon>Eukaryota</taxon>
        <taxon>Fungi</taxon>
        <taxon>Dikarya</taxon>
        <taxon>Basidiomycota</taxon>
        <taxon>Agaricomycotina</taxon>
        <taxon>Agaricomycetes</taxon>
        <taxon>Agaricomycetidae</taxon>
        <taxon>Atheliales</taxon>
        <taxon>Atheliaceae</taxon>
        <taxon>Piloderma</taxon>
    </lineage>
</organism>
<name>A0A0C3GIW9_PILCF</name>
<dbReference type="EMBL" id="KN832971">
    <property type="protein sequence ID" value="KIM91584.1"/>
    <property type="molecule type" value="Genomic_DNA"/>
</dbReference>
<dbReference type="OrthoDB" id="3181351at2759"/>
<dbReference type="Proteomes" id="UP000054166">
    <property type="component" value="Unassembled WGS sequence"/>
</dbReference>
<dbReference type="HOGENOM" id="CLU_960136_0_0_1"/>
<reference evidence="1 2" key="1">
    <citation type="submission" date="2014-04" db="EMBL/GenBank/DDBJ databases">
        <authorList>
            <consortium name="DOE Joint Genome Institute"/>
            <person name="Kuo A."/>
            <person name="Tarkka M."/>
            <person name="Buscot F."/>
            <person name="Kohler A."/>
            <person name="Nagy L.G."/>
            <person name="Floudas D."/>
            <person name="Copeland A."/>
            <person name="Barry K.W."/>
            <person name="Cichocki N."/>
            <person name="Veneault-Fourrey C."/>
            <person name="LaButti K."/>
            <person name="Lindquist E.A."/>
            <person name="Lipzen A."/>
            <person name="Lundell T."/>
            <person name="Morin E."/>
            <person name="Murat C."/>
            <person name="Sun H."/>
            <person name="Tunlid A."/>
            <person name="Henrissat B."/>
            <person name="Grigoriev I.V."/>
            <person name="Hibbett D.S."/>
            <person name="Martin F."/>
            <person name="Nordberg H.P."/>
            <person name="Cantor M.N."/>
            <person name="Hua S.X."/>
        </authorList>
    </citation>
    <scope>NUCLEOTIDE SEQUENCE [LARGE SCALE GENOMIC DNA]</scope>
    <source>
        <strain evidence="1 2">F 1598</strain>
    </source>
</reference>
<sequence length="290" mass="31751">MSAGLSSKEDVIVCLLVPGYIAVGSDDSADGHNDGGHGTFLVGFPCALLNSAKVKAEPTPDITIFSDGGLSDADDIKGEEWEAAIKSPPKGKKRVTKRQAFTSYYLKDLHFLYKDSNRDDKTKWKGVFRSPFVFQTFAAHLADIKGSQKILSLHDPEKPTPSPIGALGLAAVAVERALTLIATGTLTVEMAHAARGRTITHPRTLNFSTNKDSMRQMGFSDASWGKATHNYAKLAHKLTKAKFNVIVKEAQEFMKPTWTRNKTTDAMEVINVDEDDEWAFLVDNSDSDCK</sequence>